<dbReference type="EMBL" id="JAJJHW010003409">
    <property type="protein sequence ID" value="KAH8358762.1"/>
    <property type="molecule type" value="Genomic_DNA"/>
</dbReference>
<evidence type="ECO:0000313" key="4">
    <source>
        <dbReference type="Proteomes" id="UP001200034"/>
    </source>
</evidence>
<dbReference type="Pfam" id="PF10239">
    <property type="entry name" value="DUF2465"/>
    <property type="match status" value="1"/>
</dbReference>
<feature type="compositionally biased region" description="Polar residues" evidence="2">
    <location>
        <begin position="385"/>
        <end position="398"/>
    </location>
</feature>
<evidence type="ECO:0000256" key="2">
    <source>
        <dbReference type="SAM" id="MobiDB-lite"/>
    </source>
</evidence>
<organism evidence="3 4">
    <name type="scientific">Drosophila rubida</name>
    <dbReference type="NCBI Taxonomy" id="30044"/>
    <lineage>
        <taxon>Eukaryota</taxon>
        <taxon>Metazoa</taxon>
        <taxon>Ecdysozoa</taxon>
        <taxon>Arthropoda</taxon>
        <taxon>Hexapoda</taxon>
        <taxon>Insecta</taxon>
        <taxon>Pterygota</taxon>
        <taxon>Neoptera</taxon>
        <taxon>Endopterygota</taxon>
        <taxon>Diptera</taxon>
        <taxon>Brachycera</taxon>
        <taxon>Muscomorpha</taxon>
        <taxon>Ephydroidea</taxon>
        <taxon>Drosophilidae</taxon>
        <taxon>Drosophila</taxon>
    </lineage>
</organism>
<dbReference type="GO" id="GO:0072669">
    <property type="term" value="C:tRNA-splicing ligase complex"/>
    <property type="evidence" value="ECO:0007669"/>
    <property type="project" value="TreeGrafter"/>
</dbReference>
<dbReference type="InterPro" id="IPR018797">
    <property type="entry name" value="FAM98"/>
</dbReference>
<evidence type="ECO:0008006" key="5">
    <source>
        <dbReference type="Google" id="ProtNLM"/>
    </source>
</evidence>
<feature type="compositionally biased region" description="Basic and acidic residues" evidence="2">
    <location>
        <begin position="373"/>
        <end position="382"/>
    </location>
</feature>
<name>A0AAD4JT03_9MUSC</name>
<sequence length="447" mass="48554">AMDLELDVIDSLAALGYVGVDQPSLQKALNGGISDAELREVIFWLAHQLHLLRKTDEHVASSSKDHSEFAFELSLLLTELGCPYRQFVAVPMSERFQTPESLLQLLNYLTSELMATKMSLKQQPAEPPSKKSKTESHLQAAVVQLAKDLQLGEIPNTINVKMLFERLMPKLEQRLKQTSKGVVSEPLMNSNKPLTDAQWRQLEAMHKDLDAEYNLRRQMMLTRLEATVQSFQWSESMKHRQIEISDRFQLKLKHLDSLKYGGEDTNIVALLAARADLAIIEKTSSVNVRKNTASKIEKHVIGNVPDRGGRANEHAPPPPEMPSWQQQRAGGPGGGGRGGGGNYRGGNRGGRGGGGGGGGQNWQQPQQQQQHPQEQRDRDRGDQQWLNSSGRVQGSGWNPQADGGGGRGGGGRGGGGYRGGGRGGGGYRGGGGGGRGGYNQRGGGGFR</sequence>
<accession>A0AAD4JT03</accession>
<dbReference type="Proteomes" id="UP001200034">
    <property type="component" value="Unassembled WGS sequence"/>
</dbReference>
<dbReference type="AlphaFoldDB" id="A0AAD4JT03"/>
<feature type="region of interest" description="Disordered" evidence="2">
    <location>
        <begin position="297"/>
        <end position="447"/>
    </location>
</feature>
<protein>
    <recommendedName>
        <fullName evidence="5">Protein FAM98A</fullName>
    </recommendedName>
</protein>
<comment type="caution">
    <text evidence="3">The sequence shown here is derived from an EMBL/GenBank/DDBJ whole genome shotgun (WGS) entry which is preliminary data.</text>
</comment>
<keyword evidence="4" id="KW-1185">Reference proteome</keyword>
<dbReference type="PANTHER" id="PTHR31353">
    <property type="entry name" value="FAM98"/>
    <property type="match status" value="1"/>
</dbReference>
<feature type="compositionally biased region" description="Gly residues" evidence="2">
    <location>
        <begin position="402"/>
        <end position="447"/>
    </location>
</feature>
<feature type="compositionally biased region" description="Gly residues" evidence="2">
    <location>
        <begin position="330"/>
        <end position="360"/>
    </location>
</feature>
<comment type="similarity">
    <text evidence="1">Belongs to the FAM98 family.</text>
</comment>
<gene>
    <name evidence="3" type="ORF">KR093_002268</name>
</gene>
<evidence type="ECO:0000313" key="3">
    <source>
        <dbReference type="EMBL" id="KAH8358762.1"/>
    </source>
</evidence>
<feature type="non-terminal residue" evidence="3">
    <location>
        <position position="1"/>
    </location>
</feature>
<reference evidence="3" key="1">
    <citation type="journal article" date="2021" name="Mol. Ecol. Resour.">
        <title>Phylogenomic analyses of the genus Drosophila reveals genomic signals of climate adaptation.</title>
        <authorList>
            <person name="Li F."/>
            <person name="Rane R.V."/>
            <person name="Luria V."/>
            <person name="Xiong Z."/>
            <person name="Chen J."/>
            <person name="Li Z."/>
            <person name="Catullo R.A."/>
            <person name="Griffin P.C."/>
            <person name="Schiffer M."/>
            <person name="Pearce S."/>
            <person name="Lee S.F."/>
            <person name="McElroy K."/>
            <person name="Stocker A."/>
            <person name="Shirriffs J."/>
            <person name="Cockerell F."/>
            <person name="Coppin C."/>
            <person name="Sgro C.M."/>
            <person name="Karger A."/>
            <person name="Cain J.W."/>
            <person name="Weber J.A."/>
            <person name="Santpere G."/>
            <person name="Kirschner M.W."/>
            <person name="Hoffmann A.A."/>
            <person name="Oakeshott J.G."/>
            <person name="Zhang G."/>
        </authorList>
    </citation>
    <scope>NUCLEOTIDE SEQUENCE</scope>
    <source>
        <strain evidence="3">BGI-SZ-2011g</strain>
    </source>
</reference>
<proteinExistence type="inferred from homology"/>
<feature type="compositionally biased region" description="Low complexity" evidence="2">
    <location>
        <begin position="361"/>
        <end position="372"/>
    </location>
</feature>
<dbReference type="PANTHER" id="PTHR31353:SF1">
    <property type="entry name" value="PROTEIN FAM98B"/>
    <property type="match status" value="1"/>
</dbReference>
<evidence type="ECO:0000256" key="1">
    <source>
        <dbReference type="ARBA" id="ARBA00007218"/>
    </source>
</evidence>